<reference evidence="3" key="1">
    <citation type="submission" date="2025-08" db="UniProtKB">
        <authorList>
            <consortium name="RefSeq"/>
        </authorList>
    </citation>
    <scope>IDENTIFICATION</scope>
</reference>
<evidence type="ECO:0000313" key="2">
    <source>
        <dbReference type="Proteomes" id="UP001165740"/>
    </source>
</evidence>
<accession>A0A9W3BA47</accession>
<keyword evidence="2" id="KW-1185">Reference proteome</keyword>
<organism evidence="2 3">
    <name type="scientific">Biomphalaria glabrata</name>
    <name type="common">Bloodfluke planorb</name>
    <name type="synonym">Freshwater snail</name>
    <dbReference type="NCBI Taxonomy" id="6526"/>
    <lineage>
        <taxon>Eukaryota</taxon>
        <taxon>Metazoa</taxon>
        <taxon>Spiralia</taxon>
        <taxon>Lophotrochozoa</taxon>
        <taxon>Mollusca</taxon>
        <taxon>Gastropoda</taxon>
        <taxon>Heterobranchia</taxon>
        <taxon>Euthyneura</taxon>
        <taxon>Panpulmonata</taxon>
        <taxon>Hygrophila</taxon>
        <taxon>Lymnaeoidea</taxon>
        <taxon>Planorbidae</taxon>
        <taxon>Biomphalaria</taxon>
    </lineage>
</organism>
<dbReference type="RefSeq" id="XP_055896321.1">
    <property type="nucleotide sequence ID" value="XM_056040346.1"/>
</dbReference>
<gene>
    <name evidence="3" type="primary">LOC129928067</name>
</gene>
<evidence type="ECO:0000256" key="1">
    <source>
        <dbReference type="SAM" id="MobiDB-lite"/>
    </source>
</evidence>
<protein>
    <submittedName>
        <fullName evidence="3">Uncharacterized protein LOC129928067 isoform X1</fullName>
    </submittedName>
</protein>
<dbReference type="Proteomes" id="UP001165740">
    <property type="component" value="Chromosome 1"/>
</dbReference>
<dbReference type="AlphaFoldDB" id="A0A9W3BA47"/>
<feature type="region of interest" description="Disordered" evidence="1">
    <location>
        <begin position="137"/>
        <end position="167"/>
    </location>
</feature>
<proteinExistence type="predicted"/>
<evidence type="ECO:0000313" key="3">
    <source>
        <dbReference type="RefSeq" id="XP_055896321.1"/>
    </source>
</evidence>
<name>A0A9W3BA47_BIOGL</name>
<dbReference type="OMA" id="RFRSCPH"/>
<sequence length="276" mass="30753">MDVMCTLSVSVSSTQMEVPTSGLPTCVPRPHGTNEVDPTRTNMDKVWSKTPTELTCSIQLEDNMREVHGSGHRRPSTTSLSRYRSCPELASATCQQDSPACDMAPMTDQDGILMHTTPVVRNSLCVDLPEIEVNNFRSAAATPSPPSTPGSQRKDVMTTSFNSHSTARRKLDSAGVIIGHSLPDDLPLKEENLRRLEELRVQGVYKNRPFEEVTDSERQWQAETDDESSLCTYSRYHTQGLSNVQNVDKCTQWLQSIQLNSTDKIKSRSQIQLTPI</sequence>
<dbReference type="OrthoDB" id="6102198at2759"/>
<dbReference type="GeneID" id="129928067"/>